<dbReference type="Proteomes" id="UP000254945">
    <property type="component" value="Unassembled WGS sequence"/>
</dbReference>
<dbReference type="Gene3D" id="3.20.20.140">
    <property type="entry name" value="Metal-dependent hydrolases"/>
    <property type="match status" value="1"/>
</dbReference>
<dbReference type="RefSeq" id="WP_051752285.1">
    <property type="nucleotide sequence ID" value="NZ_CP081000.1"/>
</dbReference>
<dbReference type="InterPro" id="IPR006680">
    <property type="entry name" value="Amidohydro-rel"/>
</dbReference>
<dbReference type="GO" id="GO:0019748">
    <property type="term" value="P:secondary metabolic process"/>
    <property type="evidence" value="ECO:0007669"/>
    <property type="project" value="TreeGrafter"/>
</dbReference>
<evidence type="ECO:0000256" key="1">
    <source>
        <dbReference type="ARBA" id="ARBA00023239"/>
    </source>
</evidence>
<dbReference type="Pfam" id="PF04909">
    <property type="entry name" value="Amidohydro_2"/>
    <property type="match status" value="1"/>
</dbReference>
<name>A0A378W3J7_9MYCO</name>
<keyword evidence="3" id="KW-0378">Hydrolase</keyword>
<protein>
    <submittedName>
        <fullName evidence="3">Amidohydrolase</fullName>
    </submittedName>
</protein>
<organism evidence="3 4">
    <name type="scientific">Mycolicibacterium senegalense</name>
    <dbReference type="NCBI Taxonomy" id="1796"/>
    <lineage>
        <taxon>Bacteria</taxon>
        <taxon>Bacillati</taxon>
        <taxon>Actinomycetota</taxon>
        <taxon>Actinomycetes</taxon>
        <taxon>Mycobacteriales</taxon>
        <taxon>Mycobacteriaceae</taxon>
        <taxon>Mycolicibacterium</taxon>
    </lineage>
</organism>
<keyword evidence="1" id="KW-0456">Lyase</keyword>
<dbReference type="GO" id="GO:0005737">
    <property type="term" value="C:cytoplasm"/>
    <property type="evidence" value="ECO:0007669"/>
    <property type="project" value="TreeGrafter"/>
</dbReference>
<gene>
    <name evidence="3" type="ORF">NCTC4524_03370</name>
</gene>
<feature type="domain" description="Amidohydrolase-related" evidence="2">
    <location>
        <begin position="135"/>
        <end position="424"/>
    </location>
</feature>
<evidence type="ECO:0000259" key="2">
    <source>
        <dbReference type="Pfam" id="PF04909"/>
    </source>
</evidence>
<dbReference type="GO" id="GO:0016787">
    <property type="term" value="F:hydrolase activity"/>
    <property type="evidence" value="ECO:0007669"/>
    <property type="project" value="UniProtKB-KW"/>
</dbReference>
<accession>A0A378W3J7</accession>
<dbReference type="PANTHER" id="PTHR21240">
    <property type="entry name" value="2-AMINO-3-CARBOXYLMUCONATE-6-SEMIALDEHYDE DECARBOXYLASE"/>
    <property type="match status" value="1"/>
</dbReference>
<dbReference type="SUPFAM" id="SSF51556">
    <property type="entry name" value="Metallo-dependent hydrolases"/>
    <property type="match status" value="1"/>
</dbReference>
<dbReference type="InterPro" id="IPR032466">
    <property type="entry name" value="Metal_Hydrolase"/>
</dbReference>
<sequence length="496" mass="55246">MRVSFDVRNADASTLSSPELKPMTMVSADSHVSLPPKMYKDYVDSKYHADFGGYLDDVAVINQVVGLTGYPAPEESLEVYDKRRVVEHAGEVGYFDPVWRLRHVEAEGIAAEFLHPFGPIGFVPFLDPQNSRRSHELRKAGAQAHNRFLEDFCSEAPGRLLGVPLIYPWPDWKATVAEIVRARESGFHAIFPPMMPGSAPDDLPPLYDSWWDPMWAACQDLGVVVHIHAGFGNAQGFVVGWIRSMFSQTSGEDVGGEGLAALDESMLPKFDPDAGAEAAGTNSFLSELFETFGERRPLWQLMWGGVFDRFPKLKVAFSEIHADWVPVTLAYLDRAHAANPGPMKLTPSEYWARHCACGTSLMRYGDVAVRHEVGIDKLMFGSDFPHFEGTWPNTHDWIRTTLGSVPETEARAILGENAIEFYGLDRALLEKTAKRVGPLYSELFNDQPVDPKLIRHFEFRAGINKPVNFNVDQMSQAFEEDRTRAAEALAATGKGV</sequence>
<reference evidence="3 4" key="1">
    <citation type="submission" date="2018-06" db="EMBL/GenBank/DDBJ databases">
        <authorList>
            <consortium name="Pathogen Informatics"/>
            <person name="Doyle S."/>
        </authorList>
    </citation>
    <scope>NUCLEOTIDE SEQUENCE [LARGE SCALE GENOMIC DNA]</scope>
    <source>
        <strain evidence="3 4">NCTC4524</strain>
    </source>
</reference>
<dbReference type="EMBL" id="UGQQ01000002">
    <property type="protein sequence ID" value="SUA27399.1"/>
    <property type="molecule type" value="Genomic_DNA"/>
</dbReference>
<evidence type="ECO:0000313" key="4">
    <source>
        <dbReference type="Proteomes" id="UP000254945"/>
    </source>
</evidence>
<dbReference type="GO" id="GO:0016831">
    <property type="term" value="F:carboxy-lyase activity"/>
    <property type="evidence" value="ECO:0007669"/>
    <property type="project" value="InterPro"/>
</dbReference>
<dbReference type="PANTHER" id="PTHR21240:SF28">
    <property type="entry name" value="ISO-OROTATE DECARBOXYLASE (EUROFUNG)"/>
    <property type="match status" value="1"/>
</dbReference>
<dbReference type="AlphaFoldDB" id="A0A378W3J7"/>
<proteinExistence type="predicted"/>
<evidence type="ECO:0000313" key="3">
    <source>
        <dbReference type="EMBL" id="SUA27399.1"/>
    </source>
</evidence>
<dbReference type="InterPro" id="IPR032465">
    <property type="entry name" value="ACMSD"/>
</dbReference>